<dbReference type="EMBL" id="VUJU01015950">
    <property type="protein sequence ID" value="KAF0691446.1"/>
    <property type="molecule type" value="Genomic_DNA"/>
</dbReference>
<dbReference type="SUPFAM" id="SSF52540">
    <property type="entry name" value="P-loop containing nucleoside triphosphate hydrolases"/>
    <property type="match status" value="1"/>
</dbReference>
<feature type="non-terminal residue" evidence="1">
    <location>
        <position position="1"/>
    </location>
</feature>
<evidence type="ECO:0000313" key="2">
    <source>
        <dbReference type="Proteomes" id="UP000478052"/>
    </source>
</evidence>
<sequence length="142" mass="16024">NDSATASSVDVQLEIEASESLTGVTFYCLYIHDLIVEYVPFTREEPDAPRFTGKFFTLQGDLTPQITTTTGKNVVWWCTGRHNHTCDTTHVECEDDLPIIMRRVQFLVRLSFAMTINKSQGQTFDRVGLLLTSPVSRTDNCT</sequence>
<keyword evidence="1" id="KW-0378">Hydrolase</keyword>
<name>A0A6G0VJQ0_APHCR</name>
<keyword evidence="1" id="KW-0067">ATP-binding</keyword>
<dbReference type="OrthoDB" id="272985at2759"/>
<gene>
    <name evidence="1" type="ORF">FWK35_00037289</name>
</gene>
<dbReference type="GO" id="GO:0004386">
    <property type="term" value="F:helicase activity"/>
    <property type="evidence" value="ECO:0007669"/>
    <property type="project" value="UniProtKB-KW"/>
</dbReference>
<keyword evidence="2" id="KW-1185">Reference proteome</keyword>
<dbReference type="InterPro" id="IPR027417">
    <property type="entry name" value="P-loop_NTPase"/>
</dbReference>
<dbReference type="AlphaFoldDB" id="A0A6G0VJQ0"/>
<proteinExistence type="predicted"/>
<accession>A0A6G0VJQ0</accession>
<evidence type="ECO:0000313" key="1">
    <source>
        <dbReference type="EMBL" id="KAF0691446.1"/>
    </source>
</evidence>
<keyword evidence="1" id="KW-0547">Nucleotide-binding</keyword>
<reference evidence="1 2" key="1">
    <citation type="submission" date="2019-08" db="EMBL/GenBank/DDBJ databases">
        <title>Whole genome of Aphis craccivora.</title>
        <authorList>
            <person name="Voronova N.V."/>
            <person name="Shulinski R.S."/>
            <person name="Bandarenka Y.V."/>
            <person name="Zhorov D.G."/>
            <person name="Warner D."/>
        </authorList>
    </citation>
    <scope>NUCLEOTIDE SEQUENCE [LARGE SCALE GENOMIC DNA]</scope>
    <source>
        <strain evidence="1">180601</strain>
        <tissue evidence="1">Whole Body</tissue>
    </source>
</reference>
<organism evidence="1 2">
    <name type="scientific">Aphis craccivora</name>
    <name type="common">Cowpea aphid</name>
    <dbReference type="NCBI Taxonomy" id="307492"/>
    <lineage>
        <taxon>Eukaryota</taxon>
        <taxon>Metazoa</taxon>
        <taxon>Ecdysozoa</taxon>
        <taxon>Arthropoda</taxon>
        <taxon>Hexapoda</taxon>
        <taxon>Insecta</taxon>
        <taxon>Pterygota</taxon>
        <taxon>Neoptera</taxon>
        <taxon>Paraneoptera</taxon>
        <taxon>Hemiptera</taxon>
        <taxon>Sternorrhyncha</taxon>
        <taxon>Aphidomorpha</taxon>
        <taxon>Aphidoidea</taxon>
        <taxon>Aphididae</taxon>
        <taxon>Aphidini</taxon>
        <taxon>Aphis</taxon>
        <taxon>Aphis</taxon>
    </lineage>
</organism>
<comment type="caution">
    <text evidence="1">The sequence shown here is derived from an EMBL/GenBank/DDBJ whole genome shotgun (WGS) entry which is preliminary data.</text>
</comment>
<keyword evidence="1" id="KW-0347">Helicase</keyword>
<protein>
    <submittedName>
        <fullName evidence="1">ATP-dependent DNA helicase PIF1-like</fullName>
    </submittedName>
</protein>
<dbReference type="Proteomes" id="UP000478052">
    <property type="component" value="Unassembled WGS sequence"/>
</dbReference>